<dbReference type="PRINTS" id="PR00153">
    <property type="entry name" value="CSAPPISMRASE"/>
</dbReference>
<keyword evidence="1" id="KW-0697">Rotamase</keyword>
<dbReference type="PANTHER" id="PTHR11071">
    <property type="entry name" value="PEPTIDYL-PROLYL CIS-TRANS ISOMERASE"/>
    <property type="match status" value="1"/>
</dbReference>
<protein>
    <recommendedName>
        <fullName evidence="1">Peptidyl-prolyl cis-trans isomerase</fullName>
        <shortName evidence="1">PPIase</shortName>
        <ecNumber evidence="1">5.2.1.8</ecNumber>
    </recommendedName>
</protein>
<evidence type="ECO:0000313" key="3">
    <source>
        <dbReference type="EMBL" id="EDL95765.1"/>
    </source>
</evidence>
<comment type="catalytic activity">
    <reaction evidence="1">
        <text>[protein]-peptidylproline (omega=180) = [protein]-peptidylproline (omega=0)</text>
        <dbReference type="Rhea" id="RHEA:16237"/>
        <dbReference type="Rhea" id="RHEA-COMP:10747"/>
        <dbReference type="Rhea" id="RHEA-COMP:10748"/>
        <dbReference type="ChEBI" id="CHEBI:83833"/>
        <dbReference type="ChEBI" id="CHEBI:83834"/>
        <dbReference type="EC" id="5.2.1.8"/>
    </reaction>
</comment>
<feature type="non-terminal residue" evidence="3">
    <location>
        <position position="93"/>
    </location>
</feature>
<dbReference type="InterPro" id="IPR029000">
    <property type="entry name" value="Cyclophilin-like_dom_sf"/>
</dbReference>
<name>A6J592_RAT</name>
<feature type="domain" description="PPIase cyclophilin-type" evidence="2">
    <location>
        <begin position="1"/>
        <end position="93"/>
    </location>
</feature>
<dbReference type="Pfam" id="PF00160">
    <property type="entry name" value="Pro_isomerase"/>
    <property type="match status" value="1"/>
</dbReference>
<evidence type="ECO:0000256" key="1">
    <source>
        <dbReference type="RuleBase" id="RU363019"/>
    </source>
</evidence>
<comment type="similarity">
    <text evidence="1">Belongs to the cyclophilin-type PPIase family.</text>
</comment>
<comment type="function">
    <text evidence="1">PPIases accelerate the folding of proteins. It catalyzes the cis-trans isomerization of proline imidic peptide bonds in oligopeptides.</text>
</comment>
<dbReference type="GO" id="GO:0003755">
    <property type="term" value="F:peptidyl-prolyl cis-trans isomerase activity"/>
    <property type="evidence" value="ECO:0007669"/>
    <property type="project" value="UniProtKB-UniRule"/>
</dbReference>
<dbReference type="EMBL" id="CH473975">
    <property type="protein sequence ID" value="EDL95765.1"/>
    <property type="molecule type" value="Genomic_DNA"/>
</dbReference>
<proteinExistence type="inferred from homology"/>
<dbReference type="Gene3D" id="2.40.100.10">
    <property type="entry name" value="Cyclophilin-like"/>
    <property type="match status" value="1"/>
</dbReference>
<dbReference type="PANTHER" id="PTHR11071:SF490">
    <property type="entry name" value="PEPTIDYL-PROLYL CIS-TRANS ISOMERASE A"/>
    <property type="match status" value="1"/>
</dbReference>
<reference evidence="4" key="1">
    <citation type="submission" date="2005-09" db="EMBL/GenBank/DDBJ databases">
        <authorList>
            <person name="Mural R.J."/>
            <person name="Li P.W."/>
            <person name="Adams M.D."/>
            <person name="Amanatides P.G."/>
            <person name="Baden-Tillson H."/>
            <person name="Barnstead M."/>
            <person name="Chin S.H."/>
            <person name="Dew I."/>
            <person name="Evans C.A."/>
            <person name="Ferriera S."/>
            <person name="Flanigan M."/>
            <person name="Fosler C."/>
            <person name="Glodek A."/>
            <person name="Gu Z."/>
            <person name="Holt R.A."/>
            <person name="Jennings D."/>
            <person name="Kraft C.L."/>
            <person name="Lu F."/>
            <person name="Nguyen T."/>
            <person name="Nusskern D.R."/>
            <person name="Pfannkoch C.M."/>
            <person name="Sitter C."/>
            <person name="Sutton G.G."/>
            <person name="Venter J.C."/>
            <person name="Wang Z."/>
            <person name="Woodage T."/>
            <person name="Zheng X.H."/>
            <person name="Zhong F."/>
        </authorList>
    </citation>
    <scope>NUCLEOTIDE SEQUENCE [LARGE SCALE GENOMIC DNA]</scope>
    <source>
        <strain>BN</strain>
        <strain evidence="4">Sprague-Dawley</strain>
    </source>
</reference>
<evidence type="ECO:0000313" key="4">
    <source>
        <dbReference type="Proteomes" id="UP000234681"/>
    </source>
</evidence>
<evidence type="ECO:0000259" key="2">
    <source>
        <dbReference type="PROSITE" id="PS50072"/>
    </source>
</evidence>
<organism evidence="3 4">
    <name type="scientific">Rattus norvegicus</name>
    <name type="common">Rat</name>
    <dbReference type="NCBI Taxonomy" id="10116"/>
    <lineage>
        <taxon>Eukaryota</taxon>
        <taxon>Metazoa</taxon>
        <taxon>Chordata</taxon>
        <taxon>Craniata</taxon>
        <taxon>Vertebrata</taxon>
        <taxon>Euteleostomi</taxon>
        <taxon>Mammalia</taxon>
        <taxon>Eutheria</taxon>
        <taxon>Euarchontoglires</taxon>
        <taxon>Glires</taxon>
        <taxon>Rodentia</taxon>
        <taxon>Myomorpha</taxon>
        <taxon>Muroidea</taxon>
        <taxon>Muridae</taxon>
        <taxon>Murinae</taxon>
        <taxon>Rattus</taxon>
    </lineage>
</organism>
<gene>
    <name evidence="3" type="ORF">rCG_58080</name>
</gene>
<dbReference type="EC" id="5.2.1.8" evidence="1"/>
<accession>A6J592</accession>
<dbReference type="PROSITE" id="PS50072">
    <property type="entry name" value="CSA_PPIASE_2"/>
    <property type="match status" value="1"/>
</dbReference>
<dbReference type="SUPFAM" id="SSF50891">
    <property type="entry name" value="Cyclophilin-like"/>
    <property type="match status" value="1"/>
</dbReference>
<dbReference type="AlphaFoldDB" id="A6J592"/>
<keyword evidence="1" id="KW-0413">Isomerase</keyword>
<dbReference type="Proteomes" id="UP000234681">
    <property type="component" value="Chromosome 8"/>
</dbReference>
<dbReference type="InterPro" id="IPR002130">
    <property type="entry name" value="Cyclophilin-type_PPIase_dom"/>
</dbReference>
<sequence>MMALAAGPIYKETFEGENFILKQTGPGILSLANAGPNTNSSQFFICTAKTEWLESNHVDAGKGREGMCFGEAVKCLGSRNDKTSKKLTISDCG</sequence>